<reference evidence="2" key="1">
    <citation type="journal article" date="2014" name="Int. J. Syst. Evol. Microbiol.">
        <title>Complete genome sequence of Corynebacterium casei LMG S-19264T (=DSM 44701T), isolated from a smear-ripened cheese.</title>
        <authorList>
            <consortium name="US DOE Joint Genome Institute (JGI-PGF)"/>
            <person name="Walter F."/>
            <person name="Albersmeier A."/>
            <person name="Kalinowski J."/>
            <person name="Ruckert C."/>
        </authorList>
    </citation>
    <scope>NUCLEOTIDE SEQUENCE</scope>
    <source>
        <strain evidence="2">CGMCC 1.15179</strain>
    </source>
</reference>
<feature type="region of interest" description="Disordered" evidence="1">
    <location>
        <begin position="87"/>
        <end position="122"/>
    </location>
</feature>
<name>A0A8J2YEE1_9BACL</name>
<sequence>MQVKKQVVFSDGDLHLWRLLLQAGGVTNPERYDLGESPEGFNFSGTFKGILMTYKVINDLKQINININPSAPMMVAPQAPINGYATPSAFEGVAYPPQQHELPEEEEEEEEDIDPEDCGFAS</sequence>
<evidence type="ECO:0000256" key="1">
    <source>
        <dbReference type="SAM" id="MobiDB-lite"/>
    </source>
</evidence>
<dbReference type="RefSeq" id="WP_188648972.1">
    <property type="nucleotide sequence ID" value="NZ_BMHQ01000016.1"/>
</dbReference>
<gene>
    <name evidence="2" type="ORF">GCM10011571_32860</name>
</gene>
<protein>
    <submittedName>
        <fullName evidence="2">Uncharacterized protein</fullName>
    </submittedName>
</protein>
<evidence type="ECO:0000313" key="2">
    <source>
        <dbReference type="EMBL" id="GGE28177.1"/>
    </source>
</evidence>
<accession>A0A8J2YEE1</accession>
<evidence type="ECO:0000313" key="3">
    <source>
        <dbReference type="Proteomes" id="UP000625210"/>
    </source>
</evidence>
<organism evidence="2 3">
    <name type="scientific">Marinithermofilum abyssi</name>
    <dbReference type="NCBI Taxonomy" id="1571185"/>
    <lineage>
        <taxon>Bacteria</taxon>
        <taxon>Bacillati</taxon>
        <taxon>Bacillota</taxon>
        <taxon>Bacilli</taxon>
        <taxon>Bacillales</taxon>
        <taxon>Thermoactinomycetaceae</taxon>
        <taxon>Marinithermofilum</taxon>
    </lineage>
</organism>
<proteinExistence type="predicted"/>
<comment type="caution">
    <text evidence="2">The sequence shown here is derived from an EMBL/GenBank/DDBJ whole genome shotgun (WGS) entry which is preliminary data.</text>
</comment>
<dbReference type="EMBL" id="BMHQ01000016">
    <property type="protein sequence ID" value="GGE28177.1"/>
    <property type="molecule type" value="Genomic_DNA"/>
</dbReference>
<keyword evidence="3" id="KW-1185">Reference proteome</keyword>
<dbReference type="Proteomes" id="UP000625210">
    <property type="component" value="Unassembled WGS sequence"/>
</dbReference>
<dbReference type="AlphaFoldDB" id="A0A8J2YEE1"/>
<reference evidence="2" key="2">
    <citation type="submission" date="2020-09" db="EMBL/GenBank/DDBJ databases">
        <authorList>
            <person name="Sun Q."/>
            <person name="Zhou Y."/>
        </authorList>
    </citation>
    <scope>NUCLEOTIDE SEQUENCE</scope>
    <source>
        <strain evidence="2">CGMCC 1.15179</strain>
    </source>
</reference>
<feature type="compositionally biased region" description="Acidic residues" evidence="1">
    <location>
        <begin position="103"/>
        <end position="122"/>
    </location>
</feature>